<dbReference type="Proteomes" id="UP000190274">
    <property type="component" value="Chromosome F"/>
</dbReference>
<protein>
    <submittedName>
        <fullName evidence="2">LADA_0F14752g1_1</fullName>
    </submittedName>
</protein>
<keyword evidence="3" id="KW-1185">Reference proteome</keyword>
<accession>A0A1G4JNS5</accession>
<dbReference type="OrthoDB" id="68090at2759"/>
<dbReference type="AlphaFoldDB" id="A0A1G4JNS5"/>
<organism evidence="2 3">
    <name type="scientific">Lachancea dasiensis</name>
    <dbReference type="NCBI Taxonomy" id="1072105"/>
    <lineage>
        <taxon>Eukaryota</taxon>
        <taxon>Fungi</taxon>
        <taxon>Dikarya</taxon>
        <taxon>Ascomycota</taxon>
        <taxon>Saccharomycotina</taxon>
        <taxon>Saccharomycetes</taxon>
        <taxon>Saccharomycetales</taxon>
        <taxon>Saccharomycetaceae</taxon>
        <taxon>Lachancea</taxon>
    </lineage>
</organism>
<gene>
    <name evidence="2" type="ORF">LADA_0F14752G</name>
</gene>
<name>A0A1G4JNS5_9SACH</name>
<proteinExistence type="predicted"/>
<dbReference type="EMBL" id="LT598458">
    <property type="protein sequence ID" value="SCU92158.1"/>
    <property type="molecule type" value="Genomic_DNA"/>
</dbReference>
<evidence type="ECO:0000313" key="3">
    <source>
        <dbReference type="Proteomes" id="UP000190274"/>
    </source>
</evidence>
<evidence type="ECO:0000256" key="1">
    <source>
        <dbReference type="SAM" id="MobiDB-lite"/>
    </source>
</evidence>
<sequence>MDSVSNKLELASQLFLIYLDHSGLLADNPNIRLKEASKKNIELRVDVNNEVASAGFKRDHCDELEIILMDISGGEKCMISVCVDEESVRQGIVNYERELVGGVSEISFPMEKNQVVNYYTPNLDSTLEAKFHFYSKRDANRELRESGHQSKDPADYSAVHQRLERLKFGSPMFSSASKGETRRKIIPDMPGFDDEYEVTQEAGIPVTGEFGVPGLATGYGDQDLYPGGQKYPNFQDPSLHPTVQARPPGRGGMAFDPFRTGGDERIGDPHSGPLGGEPKGPRPPFPGAKFDDPFGRSQFHGSGGGFI</sequence>
<reference evidence="2 3" key="1">
    <citation type="submission" date="2016-03" db="EMBL/GenBank/DDBJ databases">
        <authorList>
            <person name="Devillers H."/>
        </authorList>
    </citation>
    <scope>NUCLEOTIDE SEQUENCE [LARGE SCALE GENOMIC DNA]</scope>
    <source>
        <strain evidence="2">CBS 10888</strain>
    </source>
</reference>
<evidence type="ECO:0000313" key="2">
    <source>
        <dbReference type="EMBL" id="SCU92158.1"/>
    </source>
</evidence>
<dbReference type="STRING" id="1266660.A0A1G4JNS5"/>
<feature type="region of interest" description="Disordered" evidence="1">
    <location>
        <begin position="244"/>
        <end position="307"/>
    </location>
</feature>